<evidence type="ECO:0000256" key="2">
    <source>
        <dbReference type="ARBA" id="ARBA00022448"/>
    </source>
</evidence>
<name>A0ABY5S0V7_9HYPH</name>
<dbReference type="RefSeq" id="WP_173946036.1">
    <property type="nucleotide sequence ID" value="NZ_CP102846.1"/>
</dbReference>
<organism evidence="7 8">
    <name type="scientific">Microvirga terrae</name>
    <dbReference type="NCBI Taxonomy" id="2740529"/>
    <lineage>
        <taxon>Bacteria</taxon>
        <taxon>Pseudomonadati</taxon>
        <taxon>Pseudomonadota</taxon>
        <taxon>Alphaproteobacteria</taxon>
        <taxon>Hyphomicrobiales</taxon>
        <taxon>Methylobacteriaceae</taxon>
        <taxon>Microvirga</taxon>
    </lineage>
</organism>
<dbReference type="PANTHER" id="PTHR42711:SF5">
    <property type="entry name" value="ABC TRANSPORTER ATP-BINDING PROTEIN NATA"/>
    <property type="match status" value="1"/>
</dbReference>
<dbReference type="InterPro" id="IPR050763">
    <property type="entry name" value="ABC_transporter_ATP-binding"/>
</dbReference>
<keyword evidence="2" id="KW-0813">Transport</keyword>
<evidence type="ECO:0000313" key="8">
    <source>
        <dbReference type="Proteomes" id="UP001017257"/>
    </source>
</evidence>
<geneLocation type="plasmid" evidence="7 8">
    <name>pR24_1</name>
</geneLocation>
<dbReference type="Proteomes" id="UP001017257">
    <property type="component" value="Plasmid pR24_1"/>
</dbReference>
<evidence type="ECO:0000256" key="4">
    <source>
        <dbReference type="ARBA" id="ARBA00022741"/>
    </source>
</evidence>
<dbReference type="SUPFAM" id="SSF52540">
    <property type="entry name" value="P-loop containing nucleoside triphosphate hydrolases"/>
    <property type="match status" value="1"/>
</dbReference>
<evidence type="ECO:0000256" key="5">
    <source>
        <dbReference type="ARBA" id="ARBA00022840"/>
    </source>
</evidence>
<keyword evidence="7" id="KW-0614">Plasmid</keyword>
<dbReference type="Gene3D" id="3.40.50.300">
    <property type="entry name" value="P-loop containing nucleotide triphosphate hydrolases"/>
    <property type="match status" value="1"/>
</dbReference>
<dbReference type="PROSITE" id="PS50893">
    <property type="entry name" value="ABC_TRANSPORTER_2"/>
    <property type="match status" value="1"/>
</dbReference>
<dbReference type="GO" id="GO:0005524">
    <property type="term" value="F:ATP binding"/>
    <property type="evidence" value="ECO:0007669"/>
    <property type="project" value="UniProtKB-KW"/>
</dbReference>
<protein>
    <submittedName>
        <fullName evidence="7">ATP-binding cassette domain-containing protein</fullName>
    </submittedName>
</protein>
<evidence type="ECO:0000313" key="7">
    <source>
        <dbReference type="EMBL" id="UVF22189.1"/>
    </source>
</evidence>
<feature type="domain" description="ABC transporter" evidence="6">
    <location>
        <begin position="4"/>
        <end position="227"/>
    </location>
</feature>
<keyword evidence="5 7" id="KW-0067">ATP-binding</keyword>
<evidence type="ECO:0000256" key="1">
    <source>
        <dbReference type="ARBA" id="ARBA00005417"/>
    </source>
</evidence>
<evidence type="ECO:0000256" key="3">
    <source>
        <dbReference type="ARBA" id="ARBA00022458"/>
    </source>
</evidence>
<dbReference type="SMART" id="SM00382">
    <property type="entry name" value="AAA"/>
    <property type="match status" value="1"/>
</dbReference>
<gene>
    <name evidence="7" type="ORF">HPT29_026180</name>
</gene>
<proteinExistence type="inferred from homology"/>
<keyword evidence="3" id="KW-0536">Nodulation</keyword>
<dbReference type="PROSITE" id="PS00211">
    <property type="entry name" value="ABC_TRANSPORTER_1"/>
    <property type="match status" value="1"/>
</dbReference>
<dbReference type="InterPro" id="IPR003439">
    <property type="entry name" value="ABC_transporter-like_ATP-bd"/>
</dbReference>
<comment type="similarity">
    <text evidence="1">Belongs to the ABC transporter superfamily.</text>
</comment>
<dbReference type="InterPro" id="IPR003593">
    <property type="entry name" value="AAA+_ATPase"/>
</dbReference>
<accession>A0ABY5S0V7</accession>
<evidence type="ECO:0000259" key="6">
    <source>
        <dbReference type="PROSITE" id="PS50893"/>
    </source>
</evidence>
<reference evidence="7" key="1">
    <citation type="submission" date="2022-08" db="EMBL/GenBank/DDBJ databases">
        <title>Microvirga terrae sp. nov., isolated from soil.</title>
        <authorList>
            <person name="Kim K.H."/>
            <person name="Seo Y.L."/>
            <person name="Kim J.M."/>
            <person name="Lee J.K."/>
            <person name="Han D.M."/>
            <person name="Jeon C.O."/>
        </authorList>
    </citation>
    <scope>NUCLEOTIDE SEQUENCE</scope>
    <source>
        <strain evidence="7">R24</strain>
        <plasmid evidence="7">pR24_1</plasmid>
    </source>
</reference>
<dbReference type="EMBL" id="CP102846">
    <property type="protein sequence ID" value="UVF22189.1"/>
    <property type="molecule type" value="Genomic_DNA"/>
</dbReference>
<dbReference type="PANTHER" id="PTHR42711">
    <property type="entry name" value="ABC TRANSPORTER ATP-BINDING PROTEIN"/>
    <property type="match status" value="1"/>
</dbReference>
<dbReference type="InterPro" id="IPR027417">
    <property type="entry name" value="P-loop_NTPase"/>
</dbReference>
<sequence>MVRIIIEDLVFRPQGRPVIDGLSATIGSDGITAIIGPNGAGKSVTLRLIDGLLRPDGGSVKFGDRAPEAVRRSFVFQSPALVRGSVRQNAALALMPLRLSRQEAAERLDATLYEVGLLHRADDAARKLSGGEQQRLALARALVIHPELLLLDEPTASLDPAATAAIEEIIRVAAQDGTKILLVSHNLGQVARLARDVLVLSRGKIIEHGNAEAIITTPRTSEARAYIRGELPWTSFAAAC</sequence>
<dbReference type="InterPro" id="IPR017871">
    <property type="entry name" value="ABC_transporter-like_CS"/>
</dbReference>
<dbReference type="Pfam" id="PF00005">
    <property type="entry name" value="ABC_tran"/>
    <property type="match status" value="1"/>
</dbReference>
<keyword evidence="4" id="KW-0547">Nucleotide-binding</keyword>
<keyword evidence="8" id="KW-1185">Reference proteome</keyword>